<feature type="compositionally biased region" description="Polar residues" evidence="1">
    <location>
        <begin position="363"/>
        <end position="377"/>
    </location>
</feature>
<feature type="compositionally biased region" description="Low complexity" evidence="1">
    <location>
        <begin position="448"/>
        <end position="464"/>
    </location>
</feature>
<dbReference type="Proteomes" id="UP000813461">
    <property type="component" value="Unassembled WGS sequence"/>
</dbReference>
<sequence>MESLSRLAIESPFRLLIIMHFLRSHIARATCASLILTVLSPGAAVDAPIAGNNVNKLHDCDATVDQAYNSTLETLYEQDYEFLHIALEQPLAGRSRISRGLNLDKRQCGTCPSGYSCCGTKKCCLTGNICVENYQVCCANDGSVPCGAVCCPKGEFCNAQAQCRASTTTVTAVATVTGTSTLTQNYVVSQQAVVTNVKTEQSTSVVTITSAATATDWTTVTISRAPQRRARAVATPTFGGAAAPEAPVQTSIPEDEPLDFEVNDSHANTCSQEHHILRKRQQQQTTVTRTASTNTQWVYVTVVASTTLRNTVTTDVTTTQWQTRTTVLNAATTVHSTTTTNVFRVQSVGASGSSVSSPTGSSNPATDTGTPLNPGNSGLSTGAKAGIGAGLGGAALLAIAAFFLWRRSSNKNKLAPAAAPLPAGPNDPAQQTYYGTDKMSAVSTTYGPASPQPQQFTPSQSPGPYVYEAPGEQGVSTQQAGYHEMGQGLPRQGQYHAVPPQEMYQYPPPQQMYQYPGPQEMGASPMQERGYRG</sequence>
<accession>A0A8K0R392</accession>
<organism evidence="3 4">
    <name type="scientific">Paraphoma chrysanthemicola</name>
    <dbReference type="NCBI Taxonomy" id="798071"/>
    <lineage>
        <taxon>Eukaryota</taxon>
        <taxon>Fungi</taxon>
        <taxon>Dikarya</taxon>
        <taxon>Ascomycota</taxon>
        <taxon>Pezizomycotina</taxon>
        <taxon>Dothideomycetes</taxon>
        <taxon>Pleosporomycetidae</taxon>
        <taxon>Pleosporales</taxon>
        <taxon>Pleosporineae</taxon>
        <taxon>Phaeosphaeriaceae</taxon>
        <taxon>Paraphoma</taxon>
    </lineage>
</organism>
<keyword evidence="2" id="KW-1133">Transmembrane helix</keyword>
<dbReference type="EMBL" id="JAGMVJ010000012">
    <property type="protein sequence ID" value="KAH7084207.1"/>
    <property type="molecule type" value="Genomic_DNA"/>
</dbReference>
<feature type="region of interest" description="Disordered" evidence="1">
    <location>
        <begin position="350"/>
        <end position="377"/>
    </location>
</feature>
<feature type="compositionally biased region" description="Low complexity" evidence="1">
    <location>
        <begin position="499"/>
        <end position="521"/>
    </location>
</feature>
<proteinExistence type="predicted"/>
<evidence type="ECO:0000313" key="3">
    <source>
        <dbReference type="EMBL" id="KAH7084207.1"/>
    </source>
</evidence>
<dbReference type="AlphaFoldDB" id="A0A8K0R392"/>
<dbReference type="OrthoDB" id="5854875at2759"/>
<keyword evidence="2" id="KW-0472">Membrane</keyword>
<comment type="caution">
    <text evidence="3">The sequence shown here is derived from an EMBL/GenBank/DDBJ whole genome shotgun (WGS) entry which is preliminary data.</text>
</comment>
<feature type="region of interest" description="Disordered" evidence="1">
    <location>
        <begin position="443"/>
        <end position="533"/>
    </location>
</feature>
<keyword evidence="2" id="KW-0812">Transmembrane</keyword>
<evidence type="ECO:0000313" key="4">
    <source>
        <dbReference type="Proteomes" id="UP000813461"/>
    </source>
</evidence>
<name>A0A8K0R392_9PLEO</name>
<keyword evidence="4" id="KW-1185">Reference proteome</keyword>
<reference evidence="3" key="1">
    <citation type="journal article" date="2021" name="Nat. Commun.">
        <title>Genetic determinants of endophytism in the Arabidopsis root mycobiome.</title>
        <authorList>
            <person name="Mesny F."/>
            <person name="Miyauchi S."/>
            <person name="Thiergart T."/>
            <person name="Pickel B."/>
            <person name="Atanasova L."/>
            <person name="Karlsson M."/>
            <person name="Huettel B."/>
            <person name="Barry K.W."/>
            <person name="Haridas S."/>
            <person name="Chen C."/>
            <person name="Bauer D."/>
            <person name="Andreopoulos W."/>
            <person name="Pangilinan J."/>
            <person name="LaButti K."/>
            <person name="Riley R."/>
            <person name="Lipzen A."/>
            <person name="Clum A."/>
            <person name="Drula E."/>
            <person name="Henrissat B."/>
            <person name="Kohler A."/>
            <person name="Grigoriev I.V."/>
            <person name="Martin F.M."/>
            <person name="Hacquard S."/>
        </authorList>
    </citation>
    <scope>NUCLEOTIDE SEQUENCE</scope>
    <source>
        <strain evidence="3">MPI-SDFR-AT-0120</strain>
    </source>
</reference>
<protein>
    <submittedName>
        <fullName evidence="3">Uncharacterized protein</fullName>
    </submittedName>
</protein>
<evidence type="ECO:0000256" key="2">
    <source>
        <dbReference type="SAM" id="Phobius"/>
    </source>
</evidence>
<feature type="transmembrane region" description="Helical" evidence="2">
    <location>
        <begin position="385"/>
        <end position="405"/>
    </location>
</feature>
<evidence type="ECO:0000256" key="1">
    <source>
        <dbReference type="SAM" id="MobiDB-lite"/>
    </source>
</evidence>
<gene>
    <name evidence="3" type="ORF">FB567DRAFT_77507</name>
</gene>
<feature type="compositionally biased region" description="Low complexity" evidence="1">
    <location>
        <begin position="350"/>
        <end position="362"/>
    </location>
</feature>